<sequence length="125" mass="14653">RNQRIRLRVGSAHFETTMGSLTTVPSRLPELLEQLNNNDEEMVLDGNQEAFRVILNFLRDGEIDLPDERDDRSEEWIHSIIEEAERLELTSLIDFIHEKREAPTGNETEVELRRGDKVTWRNINL</sequence>
<dbReference type="InterPro" id="IPR000210">
    <property type="entry name" value="BTB/POZ_dom"/>
</dbReference>
<dbReference type="PROSITE" id="PS50097">
    <property type="entry name" value="BTB"/>
    <property type="match status" value="1"/>
</dbReference>
<feature type="domain" description="BTB" evidence="1">
    <location>
        <begin position="3"/>
        <end position="67"/>
    </location>
</feature>
<evidence type="ECO:0000259" key="1">
    <source>
        <dbReference type="PROSITE" id="PS50097"/>
    </source>
</evidence>
<reference evidence="2" key="1">
    <citation type="submission" date="2023-10" db="EMBL/GenBank/DDBJ databases">
        <title>Genome assembly of Pristionchus species.</title>
        <authorList>
            <person name="Yoshida K."/>
            <person name="Sommer R.J."/>
        </authorList>
    </citation>
    <scope>NUCLEOTIDE SEQUENCE</scope>
    <source>
        <strain evidence="2">RS5133</strain>
    </source>
</reference>
<name>A0AAV5VGJ3_9BILA</name>
<dbReference type="InterPro" id="IPR003131">
    <property type="entry name" value="T1-type_BTB"/>
</dbReference>
<keyword evidence="3" id="KW-1185">Reference proteome</keyword>
<dbReference type="AlphaFoldDB" id="A0AAV5VGJ3"/>
<feature type="non-terminal residue" evidence="2">
    <location>
        <position position="125"/>
    </location>
</feature>
<dbReference type="PANTHER" id="PTHR14499:SF136">
    <property type="entry name" value="GH08630P"/>
    <property type="match status" value="1"/>
</dbReference>
<dbReference type="SUPFAM" id="SSF54695">
    <property type="entry name" value="POZ domain"/>
    <property type="match status" value="1"/>
</dbReference>
<comment type="caution">
    <text evidence="2">The sequence shown here is derived from an EMBL/GenBank/DDBJ whole genome shotgun (WGS) entry which is preliminary data.</text>
</comment>
<organism evidence="2 3">
    <name type="scientific">Pristionchus fissidentatus</name>
    <dbReference type="NCBI Taxonomy" id="1538716"/>
    <lineage>
        <taxon>Eukaryota</taxon>
        <taxon>Metazoa</taxon>
        <taxon>Ecdysozoa</taxon>
        <taxon>Nematoda</taxon>
        <taxon>Chromadorea</taxon>
        <taxon>Rhabditida</taxon>
        <taxon>Rhabditina</taxon>
        <taxon>Diplogasteromorpha</taxon>
        <taxon>Diplogasteroidea</taxon>
        <taxon>Neodiplogasteridae</taxon>
        <taxon>Pristionchus</taxon>
    </lineage>
</organism>
<evidence type="ECO:0000313" key="2">
    <source>
        <dbReference type="EMBL" id="GMT17383.1"/>
    </source>
</evidence>
<accession>A0AAV5VGJ3</accession>
<dbReference type="GO" id="GO:0051260">
    <property type="term" value="P:protein homooligomerization"/>
    <property type="evidence" value="ECO:0007669"/>
    <property type="project" value="InterPro"/>
</dbReference>
<dbReference type="Proteomes" id="UP001432322">
    <property type="component" value="Unassembled WGS sequence"/>
</dbReference>
<proteinExistence type="predicted"/>
<dbReference type="Gene3D" id="3.30.710.10">
    <property type="entry name" value="Potassium Channel Kv1.1, Chain A"/>
    <property type="match status" value="1"/>
</dbReference>
<dbReference type="PANTHER" id="PTHR14499">
    <property type="entry name" value="POTASSIUM CHANNEL TETRAMERIZATION DOMAIN-CONTAINING"/>
    <property type="match status" value="1"/>
</dbReference>
<dbReference type="SMART" id="SM00225">
    <property type="entry name" value="BTB"/>
    <property type="match status" value="1"/>
</dbReference>
<gene>
    <name evidence="2" type="ORF">PFISCL1PPCAC_8680</name>
</gene>
<dbReference type="EMBL" id="BTSY01000003">
    <property type="protein sequence ID" value="GMT17383.1"/>
    <property type="molecule type" value="Genomic_DNA"/>
</dbReference>
<dbReference type="InterPro" id="IPR011333">
    <property type="entry name" value="SKP1/BTB/POZ_sf"/>
</dbReference>
<feature type="non-terminal residue" evidence="2">
    <location>
        <position position="1"/>
    </location>
</feature>
<protein>
    <recommendedName>
        <fullName evidence="1">BTB domain-containing protein</fullName>
    </recommendedName>
</protein>
<evidence type="ECO:0000313" key="3">
    <source>
        <dbReference type="Proteomes" id="UP001432322"/>
    </source>
</evidence>
<dbReference type="Pfam" id="PF02214">
    <property type="entry name" value="BTB_2"/>
    <property type="match status" value="1"/>
</dbReference>